<comment type="caution">
    <text evidence="2">The sequence shown here is derived from an EMBL/GenBank/DDBJ whole genome shotgun (WGS) entry which is preliminary data.</text>
</comment>
<reference evidence="2 3" key="1">
    <citation type="submission" date="2021-06" db="EMBL/GenBank/DDBJ databases">
        <authorList>
            <person name="Palmer J.M."/>
        </authorList>
    </citation>
    <scope>NUCLEOTIDE SEQUENCE [LARGE SCALE GENOMIC DNA]</scope>
    <source>
        <strain evidence="2 3">GA_2019</strain>
        <tissue evidence="2">Muscle</tissue>
    </source>
</reference>
<keyword evidence="3" id="KW-1185">Reference proteome</keyword>
<feature type="chain" id="PRO_5045413830" evidence="1">
    <location>
        <begin position="17"/>
        <end position="75"/>
    </location>
</feature>
<dbReference type="EMBL" id="JAHRIO010031844">
    <property type="protein sequence ID" value="MEQ2168964.1"/>
    <property type="molecule type" value="Genomic_DNA"/>
</dbReference>
<protein>
    <submittedName>
        <fullName evidence="2">Uncharacterized protein</fullName>
    </submittedName>
</protein>
<dbReference type="Proteomes" id="UP001476798">
    <property type="component" value="Unassembled WGS sequence"/>
</dbReference>
<evidence type="ECO:0000256" key="1">
    <source>
        <dbReference type="SAM" id="SignalP"/>
    </source>
</evidence>
<organism evidence="2 3">
    <name type="scientific">Goodea atripinnis</name>
    <dbReference type="NCBI Taxonomy" id="208336"/>
    <lineage>
        <taxon>Eukaryota</taxon>
        <taxon>Metazoa</taxon>
        <taxon>Chordata</taxon>
        <taxon>Craniata</taxon>
        <taxon>Vertebrata</taxon>
        <taxon>Euteleostomi</taxon>
        <taxon>Actinopterygii</taxon>
        <taxon>Neopterygii</taxon>
        <taxon>Teleostei</taxon>
        <taxon>Neoteleostei</taxon>
        <taxon>Acanthomorphata</taxon>
        <taxon>Ovalentaria</taxon>
        <taxon>Atherinomorphae</taxon>
        <taxon>Cyprinodontiformes</taxon>
        <taxon>Goodeidae</taxon>
        <taxon>Goodea</taxon>
    </lineage>
</organism>
<proteinExistence type="predicted"/>
<gene>
    <name evidence="2" type="ORF">GOODEAATRI_020174</name>
</gene>
<sequence>MLVLVISLIFLIPADGVSNEADVSISPGNDFRCPVGADFILSCKFTFLTPKHFALMWRKVGNKVSQKYFKDFSNN</sequence>
<evidence type="ECO:0000313" key="2">
    <source>
        <dbReference type="EMBL" id="MEQ2168964.1"/>
    </source>
</evidence>
<feature type="signal peptide" evidence="1">
    <location>
        <begin position="1"/>
        <end position="16"/>
    </location>
</feature>
<evidence type="ECO:0000313" key="3">
    <source>
        <dbReference type="Proteomes" id="UP001476798"/>
    </source>
</evidence>
<accession>A0ABV0NC79</accession>
<keyword evidence="1" id="KW-0732">Signal</keyword>
<name>A0ABV0NC79_9TELE</name>